<dbReference type="STRING" id="47855.GA0070606_0324"/>
<sequence>MLADAPAQAAIPASDMERAKRFYRETLGLAVSQEAEDAVHFESGGTRFFVYPTSNAGQAPHTLAAWLVADLDAEMADLRRRGVTFEEYDLPGLKTVNGVAEFPTMRGAWFKDSEGNILGVTQAREG</sequence>
<dbReference type="EMBL" id="FMHZ01000002">
    <property type="protein sequence ID" value="SCL44509.1"/>
    <property type="molecule type" value="Genomic_DNA"/>
</dbReference>
<evidence type="ECO:0000313" key="2">
    <source>
        <dbReference type="EMBL" id="SCL44509.1"/>
    </source>
</evidence>
<keyword evidence="3" id="KW-1185">Reference proteome</keyword>
<proteinExistence type="predicted"/>
<dbReference type="InterPro" id="IPR029068">
    <property type="entry name" value="Glyas_Bleomycin-R_OHBP_Dase"/>
</dbReference>
<dbReference type="InterPro" id="IPR037523">
    <property type="entry name" value="VOC_core"/>
</dbReference>
<feature type="domain" description="VOC" evidence="1">
    <location>
        <begin position="5"/>
        <end position="123"/>
    </location>
</feature>
<dbReference type="Gene3D" id="3.10.180.10">
    <property type="entry name" value="2,3-Dihydroxybiphenyl 1,2-Dioxygenase, domain 1"/>
    <property type="match status" value="1"/>
</dbReference>
<dbReference type="PROSITE" id="PS51819">
    <property type="entry name" value="VOC"/>
    <property type="match status" value="1"/>
</dbReference>
<protein>
    <recommendedName>
        <fullName evidence="1">VOC domain-containing protein</fullName>
    </recommendedName>
</protein>
<organism evidence="2 3">
    <name type="scientific">Micromonospora citrea</name>
    <dbReference type="NCBI Taxonomy" id="47855"/>
    <lineage>
        <taxon>Bacteria</taxon>
        <taxon>Bacillati</taxon>
        <taxon>Actinomycetota</taxon>
        <taxon>Actinomycetes</taxon>
        <taxon>Micromonosporales</taxon>
        <taxon>Micromonosporaceae</taxon>
        <taxon>Micromonospora</taxon>
    </lineage>
</organism>
<dbReference type="InterPro" id="IPR004360">
    <property type="entry name" value="Glyas_Fos-R_dOase_dom"/>
</dbReference>
<evidence type="ECO:0000259" key="1">
    <source>
        <dbReference type="PROSITE" id="PS51819"/>
    </source>
</evidence>
<dbReference type="RefSeq" id="WP_091094719.1">
    <property type="nucleotide sequence ID" value="NZ_FMHZ01000002.1"/>
</dbReference>
<dbReference type="Proteomes" id="UP000199001">
    <property type="component" value="Unassembled WGS sequence"/>
</dbReference>
<dbReference type="AlphaFoldDB" id="A0A1C6TS72"/>
<name>A0A1C6TS72_9ACTN</name>
<dbReference type="OrthoDB" id="9804907at2"/>
<dbReference type="Pfam" id="PF00903">
    <property type="entry name" value="Glyoxalase"/>
    <property type="match status" value="1"/>
</dbReference>
<accession>A0A1C6TS72</accession>
<reference evidence="3" key="1">
    <citation type="submission" date="2016-06" db="EMBL/GenBank/DDBJ databases">
        <authorList>
            <person name="Varghese N."/>
            <person name="Submissions Spin"/>
        </authorList>
    </citation>
    <scope>NUCLEOTIDE SEQUENCE [LARGE SCALE GENOMIC DNA]</scope>
    <source>
        <strain evidence="3">DSM 43903</strain>
    </source>
</reference>
<dbReference type="SUPFAM" id="SSF54593">
    <property type="entry name" value="Glyoxalase/Bleomycin resistance protein/Dihydroxybiphenyl dioxygenase"/>
    <property type="match status" value="1"/>
</dbReference>
<evidence type="ECO:0000313" key="3">
    <source>
        <dbReference type="Proteomes" id="UP000199001"/>
    </source>
</evidence>
<gene>
    <name evidence="2" type="ORF">GA0070606_0324</name>
</gene>